<reference evidence="1 2" key="1">
    <citation type="submission" date="2017-03" db="EMBL/GenBank/DDBJ databases">
        <title>Genomic and clinical evidence uncovers the enterohepatic species Helicobacter valdiviensis as a potential human intestinal pathogen.</title>
        <authorList>
            <person name="Fresia P."/>
            <person name="Jara R."/>
            <person name="Sierra R."/>
            <person name="Ferres I."/>
            <person name="Greif G."/>
            <person name="Iraola G."/>
            <person name="Collado L."/>
        </authorList>
    </citation>
    <scope>NUCLEOTIDE SEQUENCE [LARGE SCALE GENOMIC DNA]</scope>
    <source>
        <strain evidence="1 2">WBE14</strain>
    </source>
</reference>
<proteinExistence type="predicted"/>
<evidence type="ECO:0000313" key="2">
    <source>
        <dbReference type="Proteomes" id="UP000249746"/>
    </source>
</evidence>
<dbReference type="OrthoDB" id="5355656at2"/>
<comment type="caution">
    <text evidence="1">The sequence shown here is derived from an EMBL/GenBank/DDBJ whole genome shotgun (WGS) entry which is preliminary data.</text>
</comment>
<sequence>MLKEFEKDLLLTLKDFNARSYLGEFEEIEKLKTCINGEETLVFVDFVGEKFTDLEKKSATFKIYLLTHTSSKATTHRVNAKHKLFDTLELIDEKLKNAELNNGFRIELKELKKIHEGISEHGYLSVYAREIETLMLKEDCFLTLK</sequence>
<organism evidence="1 2">
    <name type="scientific">Helicobacter valdiviensis</name>
    <dbReference type="NCBI Taxonomy" id="1458358"/>
    <lineage>
        <taxon>Bacteria</taxon>
        <taxon>Pseudomonadati</taxon>
        <taxon>Campylobacterota</taxon>
        <taxon>Epsilonproteobacteria</taxon>
        <taxon>Campylobacterales</taxon>
        <taxon>Helicobacteraceae</taxon>
        <taxon>Helicobacter</taxon>
    </lineage>
</organism>
<gene>
    <name evidence="1" type="ORF">B6S12_09920</name>
</gene>
<evidence type="ECO:0000313" key="1">
    <source>
        <dbReference type="EMBL" id="PZT47275.1"/>
    </source>
</evidence>
<keyword evidence="2" id="KW-1185">Reference proteome</keyword>
<dbReference type="AlphaFoldDB" id="A0A2W6MRU4"/>
<dbReference type="Proteomes" id="UP000249746">
    <property type="component" value="Unassembled WGS sequence"/>
</dbReference>
<dbReference type="RefSeq" id="WP_111230632.1">
    <property type="nucleotide sequence ID" value="NZ_NBIU01000051.1"/>
</dbReference>
<accession>A0A2W6MRU4</accession>
<protein>
    <submittedName>
        <fullName evidence="1">Uncharacterized protein</fullName>
    </submittedName>
</protein>
<name>A0A2W6MRU4_9HELI</name>
<dbReference type="EMBL" id="NBIU01000051">
    <property type="protein sequence ID" value="PZT47275.1"/>
    <property type="molecule type" value="Genomic_DNA"/>
</dbReference>